<dbReference type="AlphaFoldDB" id="A0A074MT84"/>
<dbReference type="Pfam" id="PF24689">
    <property type="entry name" value="TriTu"/>
    <property type="match status" value="1"/>
</dbReference>
<reference evidence="1 2" key="1">
    <citation type="submission" date="2014-04" db="EMBL/GenBank/DDBJ databases">
        <title>A comprehensive comparison of genomes of Erythrobacter spp. strains.</title>
        <authorList>
            <person name="Zheng Q."/>
        </authorList>
    </citation>
    <scope>NUCLEOTIDE SEQUENCE [LARGE SCALE GENOMIC DNA]</scope>
    <source>
        <strain evidence="1 2">DSM 6997</strain>
    </source>
</reference>
<proteinExistence type="predicted"/>
<accession>A0A074MT84</accession>
<sequence length="106" mass="12153">MDMMFSFDKWADWFGDRVRELDADQFMLIEPYDNRDIPECKSNPSFGLQLDSADRLGYIGFWKNGLCDYQLIDADSAADLVNEAGLEANDETVESLLATFLAFYED</sequence>
<dbReference type="EMBL" id="JMIW01000007">
    <property type="protein sequence ID" value="KEO88857.1"/>
    <property type="molecule type" value="Genomic_DNA"/>
</dbReference>
<keyword evidence="2" id="KW-1185">Reference proteome</keyword>
<evidence type="ECO:0000313" key="2">
    <source>
        <dbReference type="Proteomes" id="UP000027647"/>
    </source>
</evidence>
<comment type="caution">
    <text evidence="1">The sequence shown here is derived from an EMBL/GenBank/DDBJ whole genome shotgun (WGS) entry which is preliminary data.</text>
</comment>
<name>A0A074MT84_ERYLO</name>
<dbReference type="InterPro" id="IPR057062">
    <property type="entry name" value="TriTu"/>
</dbReference>
<organism evidence="1 2">
    <name type="scientific">Erythrobacter longus</name>
    <dbReference type="NCBI Taxonomy" id="1044"/>
    <lineage>
        <taxon>Bacteria</taxon>
        <taxon>Pseudomonadati</taxon>
        <taxon>Pseudomonadota</taxon>
        <taxon>Alphaproteobacteria</taxon>
        <taxon>Sphingomonadales</taxon>
        <taxon>Erythrobacteraceae</taxon>
        <taxon>Erythrobacter/Porphyrobacter group</taxon>
        <taxon>Erythrobacter</taxon>
    </lineage>
</organism>
<gene>
    <name evidence="1" type="ORF">EH31_15595</name>
</gene>
<dbReference type="Proteomes" id="UP000027647">
    <property type="component" value="Unassembled WGS sequence"/>
</dbReference>
<protein>
    <submittedName>
        <fullName evidence="1">Uncharacterized protein</fullName>
    </submittedName>
</protein>
<evidence type="ECO:0000313" key="1">
    <source>
        <dbReference type="EMBL" id="KEO88857.1"/>
    </source>
</evidence>